<keyword evidence="3" id="KW-1185">Reference proteome</keyword>
<evidence type="ECO:0000256" key="1">
    <source>
        <dbReference type="SAM" id="MobiDB-lite"/>
    </source>
</evidence>
<feature type="region of interest" description="Disordered" evidence="1">
    <location>
        <begin position="58"/>
        <end position="79"/>
    </location>
</feature>
<sequence>MAHLAIAGVDGTVRLWADNLPEDSQALRAGPGRHGVCRLSASGRQILAGIQAPSATSCREGACAPPTGARSEPDGPVTPPVLCYGLESARMLQREACSSPDRKVPP</sequence>
<dbReference type="STRING" id="378806.STAUR_5525"/>
<reference evidence="2 3" key="1">
    <citation type="journal article" date="2011" name="Mol. Biol. Evol.">
        <title>Comparative genomic analysis of fruiting body formation in Myxococcales.</title>
        <authorList>
            <person name="Huntley S."/>
            <person name="Hamann N."/>
            <person name="Wegener-Feldbrugge S."/>
            <person name="Treuner-Lange A."/>
            <person name="Kube M."/>
            <person name="Reinhardt R."/>
            <person name="Klages S."/>
            <person name="Muller R."/>
            <person name="Ronning C.M."/>
            <person name="Nierman W.C."/>
            <person name="Sogaard-Andersen L."/>
        </authorList>
    </citation>
    <scope>NUCLEOTIDE SEQUENCE [LARGE SCALE GENOMIC DNA]</scope>
    <source>
        <strain evidence="2 3">DW4/3-1</strain>
    </source>
</reference>
<dbReference type="Proteomes" id="UP000001351">
    <property type="component" value="Chromosome"/>
</dbReference>
<protein>
    <submittedName>
        <fullName evidence="2">Uncharacterized protein</fullName>
    </submittedName>
</protein>
<dbReference type="EMBL" id="CP002271">
    <property type="protein sequence ID" value="ADO73295.1"/>
    <property type="molecule type" value="Genomic_DNA"/>
</dbReference>
<organism evidence="2 3">
    <name type="scientific">Stigmatella aurantiaca (strain DW4/3-1)</name>
    <dbReference type="NCBI Taxonomy" id="378806"/>
    <lineage>
        <taxon>Bacteria</taxon>
        <taxon>Pseudomonadati</taxon>
        <taxon>Myxococcota</taxon>
        <taxon>Myxococcia</taxon>
        <taxon>Myxococcales</taxon>
        <taxon>Cystobacterineae</taxon>
        <taxon>Archangiaceae</taxon>
        <taxon>Stigmatella</taxon>
    </lineage>
</organism>
<dbReference type="AlphaFoldDB" id="E3FR76"/>
<proteinExistence type="predicted"/>
<name>E3FR76_STIAD</name>
<dbReference type="KEGG" id="sur:STAUR_5525"/>
<accession>E3FR76</accession>
<gene>
    <name evidence="2" type="ordered locus">STAUR_5525</name>
</gene>
<evidence type="ECO:0000313" key="2">
    <source>
        <dbReference type="EMBL" id="ADO73295.1"/>
    </source>
</evidence>
<dbReference type="HOGENOM" id="CLU_2221621_0_0_7"/>
<evidence type="ECO:0000313" key="3">
    <source>
        <dbReference type="Proteomes" id="UP000001351"/>
    </source>
</evidence>